<gene>
    <name evidence="1" type="ORF">OB960_07085</name>
</gene>
<proteinExistence type="predicted"/>
<sequence>MTTPPFVTERELARTFDGGSYVDAWEAVEQYRKAMKYASRKNVKSGATASALDLPRSRLRTWIDDGGKPDSVRAIEIAHSYEWIECTYDDRAFTALNALVANIFSGGSIAQENYRPLFAVNKRGEDSHIFDALELANVEYDVDREHERERATEVRLSTDGAVLGRVLSVLGAPVGPKAHQRLELPAYLENAPDDVKSLFVACYLENRAVEYEGKRTLRVMEDRNRSYLEDLAALIEEVADESVSVDNRGITISAAAARNLGTVR</sequence>
<dbReference type="AlphaFoldDB" id="A0AAP2YX69"/>
<dbReference type="RefSeq" id="WP_338002991.1">
    <property type="nucleotide sequence ID" value="NZ_JAOPKA010000003.1"/>
</dbReference>
<organism evidence="1 2">
    <name type="scientific">Natronoglomus mannanivorans</name>
    <dbReference type="NCBI Taxonomy" id="2979990"/>
    <lineage>
        <taxon>Archaea</taxon>
        <taxon>Methanobacteriati</taxon>
        <taxon>Methanobacteriota</taxon>
        <taxon>Stenosarchaea group</taxon>
        <taxon>Halobacteria</taxon>
        <taxon>Halobacteriales</taxon>
        <taxon>Natrialbaceae</taxon>
        <taxon>Natronoglomus</taxon>
    </lineage>
</organism>
<reference evidence="1" key="1">
    <citation type="submission" date="2022-09" db="EMBL/GenBank/DDBJ databases">
        <title>Enrichment on poylsaccharides allowed isolation of novel metabolic and taxonomic groups of Haloarchaea.</title>
        <authorList>
            <person name="Sorokin D.Y."/>
            <person name="Elcheninov A.G."/>
            <person name="Khizhniak T.V."/>
            <person name="Kolganova T.V."/>
            <person name="Kublanov I.V."/>
        </authorList>
    </citation>
    <scope>NUCLEOTIDE SEQUENCE</scope>
    <source>
        <strain evidence="1">AArc-xg1-1</strain>
    </source>
</reference>
<dbReference type="EMBL" id="JAOPKA010000003">
    <property type="protein sequence ID" value="MCU4741161.1"/>
    <property type="molecule type" value="Genomic_DNA"/>
</dbReference>
<protein>
    <submittedName>
        <fullName evidence="1">Uncharacterized protein</fullName>
    </submittedName>
</protein>
<accession>A0AAP2YX69</accession>
<comment type="caution">
    <text evidence="1">The sequence shown here is derived from an EMBL/GenBank/DDBJ whole genome shotgun (WGS) entry which is preliminary data.</text>
</comment>
<name>A0AAP2YX69_9EURY</name>
<evidence type="ECO:0000313" key="2">
    <source>
        <dbReference type="Proteomes" id="UP001321018"/>
    </source>
</evidence>
<evidence type="ECO:0000313" key="1">
    <source>
        <dbReference type="EMBL" id="MCU4741161.1"/>
    </source>
</evidence>
<dbReference type="Proteomes" id="UP001321018">
    <property type="component" value="Unassembled WGS sequence"/>
</dbReference>